<organism evidence="1 2">
    <name type="scientific">Trichoderma lentiforme</name>
    <dbReference type="NCBI Taxonomy" id="1567552"/>
    <lineage>
        <taxon>Eukaryota</taxon>
        <taxon>Fungi</taxon>
        <taxon>Dikarya</taxon>
        <taxon>Ascomycota</taxon>
        <taxon>Pezizomycotina</taxon>
        <taxon>Sordariomycetes</taxon>
        <taxon>Hypocreomycetidae</taxon>
        <taxon>Hypocreales</taxon>
        <taxon>Hypocreaceae</taxon>
        <taxon>Trichoderma</taxon>
    </lineage>
</organism>
<evidence type="ECO:0000313" key="1">
    <source>
        <dbReference type="EMBL" id="KAF3077359.1"/>
    </source>
</evidence>
<comment type="caution">
    <text evidence="1">The sequence shown here is derived from an EMBL/GenBank/DDBJ whole genome shotgun (WGS) entry which is preliminary data.</text>
</comment>
<protein>
    <submittedName>
        <fullName evidence="1">Uncharacterized protein</fullName>
    </submittedName>
</protein>
<accession>A0A9P4XPP2</accession>
<keyword evidence="2" id="KW-1185">Reference proteome</keyword>
<proteinExistence type="predicted"/>
<dbReference type="AlphaFoldDB" id="A0A9P4XPP2"/>
<sequence>MACLHQEDLSKPVATTCWWRGCTDKLEYPNYGLMITKKSRKHALHLVPAYHTGCQYLGELVTRVGKSGAGPKGSTPGVVGHLKEPNKLLQVWREKSDDEDDEAQWTSDPMEPNFALTGSVHETLLLMYVDVKLFLSLPRKIFEPQVRWWTARNTIFPGPTSLLVANFPHRAVTLDT</sequence>
<reference evidence="1 2" key="1">
    <citation type="submission" date="2018-06" db="EMBL/GenBank/DDBJ databases">
        <title>Genome analysis of cellulolytic fungus Trichoderma lentiforme CFAM-422.</title>
        <authorList>
            <person name="Steindorff A.S."/>
            <person name="Formighieri E.F."/>
            <person name="Midorikawa G.E.O."/>
            <person name="Tamietti M.S."/>
            <person name="Ramos E.Z."/>
            <person name="Silva A.S."/>
            <person name="Bon E.P.S."/>
            <person name="Mendes T.D."/>
            <person name="Damaso M.C.T."/>
            <person name="Favaro L.C.L."/>
        </authorList>
    </citation>
    <scope>NUCLEOTIDE SEQUENCE [LARGE SCALE GENOMIC DNA]</scope>
    <source>
        <strain evidence="1 2">CFAM-422</strain>
    </source>
</reference>
<gene>
    <name evidence="1" type="ORF">CFAM422_000369</name>
</gene>
<dbReference type="EMBL" id="QLNT01000001">
    <property type="protein sequence ID" value="KAF3077359.1"/>
    <property type="molecule type" value="Genomic_DNA"/>
</dbReference>
<name>A0A9P4XPP2_9HYPO</name>
<dbReference type="Proteomes" id="UP000801864">
    <property type="component" value="Unassembled WGS sequence"/>
</dbReference>
<evidence type="ECO:0000313" key="2">
    <source>
        <dbReference type="Proteomes" id="UP000801864"/>
    </source>
</evidence>